<dbReference type="RefSeq" id="WP_184286949.1">
    <property type="nucleotide sequence ID" value="NZ_JACHJO010000002.1"/>
</dbReference>
<gene>
    <name evidence="2" type="ORF">FHS13_000551</name>
</gene>
<dbReference type="EMBL" id="JACHJO010000002">
    <property type="protein sequence ID" value="MBB6118619.1"/>
    <property type="molecule type" value="Genomic_DNA"/>
</dbReference>
<accession>A0A841IIM7</accession>
<keyword evidence="1" id="KW-1133">Transmembrane helix</keyword>
<sequence length="184" mass="18715">MTERTPLRAVRTGVSASVCVAVSACGHTLSSGHEVPFGGLLAGALLILASAWALTGRERGLGTITGWMLWGQLALHTVFTAASAAGHGGHGTALDPGASAGADMLAAHAVAAAVCAWWLRRGEAAVFDHLRLAAAALLPLVLAVVRLPCQPLPPQRPAGPLLPAPAAPLLRHSLVLRGPPLSPR</sequence>
<keyword evidence="1" id="KW-0812">Transmembrane</keyword>
<protein>
    <submittedName>
        <fullName evidence="2">Uncharacterized protein</fullName>
    </submittedName>
</protein>
<keyword evidence="1" id="KW-0472">Membrane</keyword>
<dbReference type="PROSITE" id="PS51257">
    <property type="entry name" value="PROKAR_LIPOPROTEIN"/>
    <property type="match status" value="1"/>
</dbReference>
<evidence type="ECO:0000313" key="2">
    <source>
        <dbReference type="EMBL" id="MBB6118619.1"/>
    </source>
</evidence>
<evidence type="ECO:0000313" key="3">
    <source>
        <dbReference type="Proteomes" id="UP000536604"/>
    </source>
</evidence>
<feature type="transmembrane region" description="Helical" evidence="1">
    <location>
        <begin position="98"/>
        <end position="118"/>
    </location>
</feature>
<name>A0A841IIM7_9ACTN</name>
<organism evidence="2 3">
    <name type="scientific">Nocardiopsis algeriensis</name>
    <dbReference type="NCBI Taxonomy" id="1478215"/>
    <lineage>
        <taxon>Bacteria</taxon>
        <taxon>Bacillati</taxon>
        <taxon>Actinomycetota</taxon>
        <taxon>Actinomycetes</taxon>
        <taxon>Streptosporangiales</taxon>
        <taxon>Nocardiopsidaceae</taxon>
        <taxon>Nocardiopsis</taxon>
    </lineage>
</organism>
<keyword evidence="3" id="KW-1185">Reference proteome</keyword>
<reference evidence="2 3" key="1">
    <citation type="submission" date="2020-08" db="EMBL/GenBank/DDBJ databases">
        <title>Genomic Encyclopedia of Type Strains, Phase III (KMG-III): the genomes of soil and plant-associated and newly described type strains.</title>
        <authorList>
            <person name="Whitman W."/>
        </authorList>
    </citation>
    <scope>NUCLEOTIDE SEQUENCE [LARGE SCALE GENOMIC DNA]</scope>
    <source>
        <strain evidence="2 3">CECT 8712</strain>
    </source>
</reference>
<proteinExistence type="predicted"/>
<feature type="transmembrane region" description="Helical" evidence="1">
    <location>
        <begin position="12"/>
        <end position="29"/>
    </location>
</feature>
<feature type="transmembrane region" description="Helical" evidence="1">
    <location>
        <begin position="35"/>
        <end position="55"/>
    </location>
</feature>
<comment type="caution">
    <text evidence="2">The sequence shown here is derived from an EMBL/GenBank/DDBJ whole genome shotgun (WGS) entry which is preliminary data.</text>
</comment>
<evidence type="ECO:0000256" key="1">
    <source>
        <dbReference type="SAM" id="Phobius"/>
    </source>
</evidence>
<dbReference type="Proteomes" id="UP000536604">
    <property type="component" value="Unassembled WGS sequence"/>
</dbReference>
<dbReference type="AlphaFoldDB" id="A0A841IIM7"/>
<feature type="transmembrane region" description="Helical" evidence="1">
    <location>
        <begin position="67"/>
        <end position="86"/>
    </location>
</feature>